<evidence type="ECO:0000313" key="13">
    <source>
        <dbReference type="EMBL" id="GGS19495.1"/>
    </source>
</evidence>
<dbReference type="InterPro" id="IPR001264">
    <property type="entry name" value="Glyco_trans_51"/>
</dbReference>
<evidence type="ECO:0000256" key="1">
    <source>
        <dbReference type="ARBA" id="ARBA00022645"/>
    </source>
</evidence>
<reference evidence="13" key="1">
    <citation type="journal article" date="2014" name="Int. J. Syst. Evol. Microbiol.">
        <title>Complete genome sequence of Corynebacterium casei LMG S-19264T (=DSM 44701T), isolated from a smear-ripened cheese.</title>
        <authorList>
            <consortium name="US DOE Joint Genome Institute (JGI-PGF)"/>
            <person name="Walter F."/>
            <person name="Albersmeier A."/>
            <person name="Kalinowski J."/>
            <person name="Ruckert C."/>
        </authorList>
    </citation>
    <scope>NUCLEOTIDE SEQUENCE</scope>
    <source>
        <strain evidence="13">JCM 3276</strain>
    </source>
</reference>
<evidence type="ECO:0000256" key="10">
    <source>
        <dbReference type="SAM" id="Phobius"/>
    </source>
</evidence>
<dbReference type="InterPro" id="IPR023346">
    <property type="entry name" value="Lysozyme-like_dom_sf"/>
</dbReference>
<dbReference type="PANTHER" id="PTHR32282:SF34">
    <property type="entry name" value="PENICILLIN-BINDING PROTEIN 1A"/>
    <property type="match status" value="1"/>
</dbReference>
<comment type="caution">
    <text evidence="13">The sequence shown here is derived from an EMBL/GenBank/DDBJ whole genome shotgun (WGS) entry which is preliminary data.</text>
</comment>
<feature type="compositionally biased region" description="Low complexity" evidence="9">
    <location>
        <begin position="870"/>
        <end position="907"/>
    </location>
</feature>
<dbReference type="AlphaFoldDB" id="A0A918L8V6"/>
<organism evidence="13 14">
    <name type="scientific">Actinokineospora fastidiosa</name>
    <dbReference type="NCBI Taxonomy" id="1816"/>
    <lineage>
        <taxon>Bacteria</taxon>
        <taxon>Bacillati</taxon>
        <taxon>Actinomycetota</taxon>
        <taxon>Actinomycetes</taxon>
        <taxon>Pseudonocardiales</taxon>
        <taxon>Pseudonocardiaceae</taxon>
        <taxon>Actinokineospora</taxon>
    </lineage>
</organism>
<keyword evidence="6" id="KW-0511">Multifunctional enzyme</keyword>
<dbReference type="Pfam" id="PF00905">
    <property type="entry name" value="Transpeptidase"/>
    <property type="match status" value="1"/>
</dbReference>
<gene>
    <name evidence="13" type="ORF">GCM10010171_10100</name>
</gene>
<evidence type="ECO:0000313" key="14">
    <source>
        <dbReference type="Proteomes" id="UP000660680"/>
    </source>
</evidence>
<keyword evidence="10" id="KW-1133">Transmembrane helix</keyword>
<evidence type="ECO:0000256" key="6">
    <source>
        <dbReference type="ARBA" id="ARBA00023268"/>
    </source>
</evidence>
<keyword evidence="5" id="KW-0378">Hydrolase</keyword>
<accession>A0A918L8V6</accession>
<evidence type="ECO:0000256" key="4">
    <source>
        <dbReference type="ARBA" id="ARBA00022679"/>
    </source>
</evidence>
<evidence type="ECO:0000256" key="7">
    <source>
        <dbReference type="ARBA" id="ARBA00034000"/>
    </source>
</evidence>
<keyword evidence="14" id="KW-1185">Reference proteome</keyword>
<name>A0A918L8V6_9PSEU</name>
<dbReference type="GO" id="GO:0008955">
    <property type="term" value="F:peptidoglycan glycosyltransferase activity"/>
    <property type="evidence" value="ECO:0007669"/>
    <property type="project" value="UniProtKB-EC"/>
</dbReference>
<feature type="transmembrane region" description="Helical" evidence="10">
    <location>
        <begin position="249"/>
        <end position="272"/>
    </location>
</feature>
<dbReference type="SUPFAM" id="SSF56601">
    <property type="entry name" value="beta-lactamase/transpeptidase-like"/>
    <property type="match status" value="1"/>
</dbReference>
<dbReference type="InterPro" id="IPR012338">
    <property type="entry name" value="Beta-lactam/transpept-like"/>
</dbReference>
<reference evidence="13" key="2">
    <citation type="submission" date="2020-09" db="EMBL/GenBank/DDBJ databases">
        <authorList>
            <person name="Sun Q."/>
            <person name="Ohkuma M."/>
        </authorList>
    </citation>
    <scope>NUCLEOTIDE SEQUENCE</scope>
    <source>
        <strain evidence="13">JCM 3276</strain>
    </source>
</reference>
<feature type="compositionally biased region" description="Gly residues" evidence="9">
    <location>
        <begin position="68"/>
        <end position="101"/>
    </location>
</feature>
<dbReference type="GO" id="GO:0009252">
    <property type="term" value="P:peptidoglycan biosynthetic process"/>
    <property type="evidence" value="ECO:0007669"/>
    <property type="project" value="TreeGrafter"/>
</dbReference>
<dbReference type="Gene3D" id="3.40.710.10">
    <property type="entry name" value="DD-peptidase/beta-lactamase superfamily"/>
    <property type="match status" value="1"/>
</dbReference>
<feature type="compositionally biased region" description="Low complexity" evidence="9">
    <location>
        <begin position="915"/>
        <end position="924"/>
    </location>
</feature>
<proteinExistence type="predicted"/>
<evidence type="ECO:0000256" key="5">
    <source>
        <dbReference type="ARBA" id="ARBA00022801"/>
    </source>
</evidence>
<keyword evidence="10" id="KW-0472">Membrane</keyword>
<protein>
    <recommendedName>
        <fullName evidence="15">Penicillin-insensitive transglycosylase</fullName>
    </recommendedName>
</protein>
<keyword evidence="10" id="KW-0812">Transmembrane</keyword>
<evidence type="ECO:0000256" key="3">
    <source>
        <dbReference type="ARBA" id="ARBA00022676"/>
    </source>
</evidence>
<dbReference type="Proteomes" id="UP000660680">
    <property type="component" value="Unassembled WGS sequence"/>
</dbReference>
<keyword evidence="3" id="KW-0328">Glycosyltransferase</keyword>
<dbReference type="SUPFAM" id="SSF53955">
    <property type="entry name" value="Lysozyme-like"/>
    <property type="match status" value="1"/>
</dbReference>
<dbReference type="GO" id="GO:0006508">
    <property type="term" value="P:proteolysis"/>
    <property type="evidence" value="ECO:0007669"/>
    <property type="project" value="UniProtKB-KW"/>
</dbReference>
<keyword evidence="1" id="KW-0121">Carboxypeptidase</keyword>
<feature type="domain" description="Glycosyl transferase family 51" evidence="12">
    <location>
        <begin position="297"/>
        <end position="467"/>
    </location>
</feature>
<evidence type="ECO:0000256" key="9">
    <source>
        <dbReference type="SAM" id="MobiDB-lite"/>
    </source>
</evidence>
<keyword evidence="2" id="KW-0645">Protease</keyword>
<keyword evidence="4" id="KW-0808">Transferase</keyword>
<dbReference type="Gene3D" id="1.10.3810.10">
    <property type="entry name" value="Biosynthetic peptidoglycan transglycosylase-like"/>
    <property type="match status" value="1"/>
</dbReference>
<dbReference type="GO" id="GO:0009002">
    <property type="term" value="F:serine-type D-Ala-D-Ala carboxypeptidase activity"/>
    <property type="evidence" value="ECO:0007669"/>
    <property type="project" value="UniProtKB-EC"/>
</dbReference>
<dbReference type="InterPro" id="IPR050396">
    <property type="entry name" value="Glycosyltr_51/Transpeptidase"/>
</dbReference>
<dbReference type="GO" id="GO:0030288">
    <property type="term" value="C:outer membrane-bounded periplasmic space"/>
    <property type="evidence" value="ECO:0007669"/>
    <property type="project" value="TreeGrafter"/>
</dbReference>
<feature type="compositionally biased region" description="Acidic residues" evidence="9">
    <location>
        <begin position="213"/>
        <end position="226"/>
    </location>
</feature>
<sequence>MNDHPDHRRRDEPDWPSGDDPDTGHRREERTGFWSPMWEDDDAPGSQPSRPAPRPPAGGPPRPAGPGPQAGGPGPQAGGPGPQAGGPGPQAGGPGPQAGGPGPQPGVPGAHADGPRGPHGPQRPGPGMRPPLPPGRPMGPAGGPPGPPGPGRPGPGRPPMGPPGGPGTPPPGFRPPPAMPPRRDPSEDPTVMMRQPPERPVPEPALLTHREPDDEAEFYDDGYDDYDDEPVTDTKLARRKRIWRRVRRTAYVCTALGIILPIVAFFITYQMVDVKDPAEVAKEQSKVVTFQYADGSEMTKVADDGGNRIMLTHNQIPDQIKKAVYAAEDDTFETNAGFDLSGIARAVWNQLQGKAGGGSTITQQYIKKSSGQDDATLSRKWVEMVKAYKMSETYEKEEIITAYLNTIYFGRGAYGVAAAAKAFFNLDDISKITKSQAALLAGVIQSPGRANNEAYQQERWSYVTKRMIALNWMTEAEKGEFPTPVDAADTKTSLPGPRKGLTDLAFEELAKKGIPEEEIKARGYTVVMTIDPKAQKIAEDSVREVMKGQPKNLHPALVAVDPGTGEIRAYYGGEKGYEFDYAAALQQPGSSFKPFDLVALLKMGKGLGESYDSTAKSFGESKIVRNASTPRCGQQCTVAEAMKESLNVVFSDMVYNDVKPTGVAEAAKQAGIRTPIKDRSINIAIGGGDTMVSTVDMASSYATFAANGTYRPPHIVSKVLTPSGEIFYDASIHPDHQDKLAFDQDRELNAKIARNVTESLLPIPEYSDIPCADGRLCAGKTGTHQYVDSNGVETKYNAKAWMVGYTPQISTAVSMTGDETERRLFDKDRTTIYGSGLPGEIWQRFMDRYLAGEEKLEFGPFDPIGREEVVTQPPVTTDDTTDVTSAQPPTSSSEQPTTTTGQTSDTETTTEPDETTTTPDRPGWPGKPPGDDDDPNPGLLPGG</sequence>
<feature type="region of interest" description="Disordered" evidence="9">
    <location>
        <begin position="858"/>
        <end position="943"/>
    </location>
</feature>
<evidence type="ECO:0000259" key="11">
    <source>
        <dbReference type="Pfam" id="PF00905"/>
    </source>
</evidence>
<dbReference type="EMBL" id="BMRB01000001">
    <property type="protein sequence ID" value="GGS19495.1"/>
    <property type="molecule type" value="Genomic_DNA"/>
</dbReference>
<feature type="domain" description="Penicillin-binding protein transpeptidase" evidence="11">
    <location>
        <begin position="557"/>
        <end position="810"/>
    </location>
</feature>
<feature type="region of interest" description="Disordered" evidence="9">
    <location>
        <begin position="1"/>
        <end position="226"/>
    </location>
</feature>
<feature type="compositionally biased region" description="Basic and acidic residues" evidence="9">
    <location>
        <begin position="22"/>
        <end position="31"/>
    </location>
</feature>
<comment type="catalytic activity">
    <reaction evidence="7">
        <text>Preferential cleavage: (Ac)2-L-Lys-D-Ala-|-D-Ala. Also transpeptidation of peptidyl-alanyl moieties that are N-acyl substituents of D-alanine.</text>
        <dbReference type="EC" id="3.4.16.4"/>
    </reaction>
</comment>
<dbReference type="InterPro" id="IPR001460">
    <property type="entry name" value="PCN-bd_Tpept"/>
</dbReference>
<dbReference type="InterPro" id="IPR036950">
    <property type="entry name" value="PBP_transglycosylase"/>
</dbReference>
<evidence type="ECO:0000259" key="12">
    <source>
        <dbReference type="Pfam" id="PF00912"/>
    </source>
</evidence>
<comment type="catalytic activity">
    <reaction evidence="8">
        <text>[GlcNAc-(1-&gt;4)-Mur2Ac(oyl-L-Ala-gamma-D-Glu-L-Lys-D-Ala-D-Ala)](n)-di-trans,octa-cis-undecaprenyl diphosphate + beta-D-GlcNAc-(1-&gt;4)-Mur2Ac(oyl-L-Ala-gamma-D-Glu-L-Lys-D-Ala-D-Ala)-di-trans,octa-cis-undecaprenyl diphosphate = [GlcNAc-(1-&gt;4)-Mur2Ac(oyl-L-Ala-gamma-D-Glu-L-Lys-D-Ala-D-Ala)](n+1)-di-trans,octa-cis-undecaprenyl diphosphate + di-trans,octa-cis-undecaprenyl diphosphate + H(+)</text>
        <dbReference type="Rhea" id="RHEA:23708"/>
        <dbReference type="Rhea" id="RHEA-COMP:9602"/>
        <dbReference type="Rhea" id="RHEA-COMP:9603"/>
        <dbReference type="ChEBI" id="CHEBI:15378"/>
        <dbReference type="ChEBI" id="CHEBI:58405"/>
        <dbReference type="ChEBI" id="CHEBI:60033"/>
        <dbReference type="ChEBI" id="CHEBI:78435"/>
        <dbReference type="EC" id="2.4.99.28"/>
    </reaction>
</comment>
<evidence type="ECO:0008006" key="15">
    <source>
        <dbReference type="Google" id="ProtNLM"/>
    </source>
</evidence>
<dbReference type="PANTHER" id="PTHR32282">
    <property type="entry name" value="BINDING PROTEIN TRANSPEPTIDASE, PUTATIVE-RELATED"/>
    <property type="match status" value="1"/>
</dbReference>
<feature type="compositionally biased region" description="Basic and acidic residues" evidence="9">
    <location>
        <begin position="1"/>
        <end position="13"/>
    </location>
</feature>
<feature type="compositionally biased region" description="Pro residues" evidence="9">
    <location>
        <begin position="50"/>
        <end position="66"/>
    </location>
</feature>
<dbReference type="RefSeq" id="WP_229786595.1">
    <property type="nucleotide sequence ID" value="NZ_BMRB01000001.1"/>
</dbReference>
<feature type="compositionally biased region" description="Pro residues" evidence="9">
    <location>
        <begin position="121"/>
        <end position="180"/>
    </location>
</feature>
<dbReference type="Pfam" id="PF00912">
    <property type="entry name" value="Transgly"/>
    <property type="match status" value="1"/>
</dbReference>
<evidence type="ECO:0000256" key="8">
    <source>
        <dbReference type="ARBA" id="ARBA00049902"/>
    </source>
</evidence>
<dbReference type="GO" id="GO:0008658">
    <property type="term" value="F:penicillin binding"/>
    <property type="evidence" value="ECO:0007669"/>
    <property type="project" value="InterPro"/>
</dbReference>
<evidence type="ECO:0000256" key="2">
    <source>
        <dbReference type="ARBA" id="ARBA00022670"/>
    </source>
</evidence>